<accession>G9P708</accession>
<gene>
    <name evidence="2" type="ORF">TRIATDRAFT_28531</name>
</gene>
<dbReference type="InterPro" id="IPR036397">
    <property type="entry name" value="RNaseH_sf"/>
</dbReference>
<dbReference type="OrthoDB" id="26838at2759"/>
<proteinExistence type="predicted"/>
<organism evidence="2 3">
    <name type="scientific">Hypocrea atroviridis (strain ATCC 20476 / IMI 206040)</name>
    <name type="common">Trichoderma atroviride</name>
    <dbReference type="NCBI Taxonomy" id="452589"/>
    <lineage>
        <taxon>Eukaryota</taxon>
        <taxon>Fungi</taxon>
        <taxon>Dikarya</taxon>
        <taxon>Ascomycota</taxon>
        <taxon>Pezizomycotina</taxon>
        <taxon>Sordariomycetes</taxon>
        <taxon>Hypocreomycetidae</taxon>
        <taxon>Hypocreales</taxon>
        <taxon>Hypocreaceae</taxon>
        <taxon>Trichoderma</taxon>
    </lineage>
</organism>
<keyword evidence="3" id="KW-1185">Reference proteome</keyword>
<evidence type="ECO:0000313" key="3">
    <source>
        <dbReference type="Proteomes" id="UP000005426"/>
    </source>
</evidence>
<dbReference type="GO" id="GO:0006139">
    <property type="term" value="P:nucleobase-containing compound metabolic process"/>
    <property type="evidence" value="ECO:0007669"/>
    <property type="project" value="InterPro"/>
</dbReference>
<evidence type="ECO:0000313" key="2">
    <source>
        <dbReference type="EMBL" id="EHK41511.1"/>
    </source>
</evidence>
<dbReference type="InterPro" id="IPR012337">
    <property type="entry name" value="RNaseH-like_sf"/>
</dbReference>
<dbReference type="PANTHER" id="PTHR43040:SF1">
    <property type="entry name" value="RIBONUCLEASE D"/>
    <property type="match status" value="1"/>
</dbReference>
<dbReference type="HOGENOM" id="CLU_061834_1_1_1"/>
<dbReference type="eggNOG" id="ENOG502S8YH">
    <property type="taxonomic scope" value="Eukaryota"/>
</dbReference>
<dbReference type="GO" id="GO:0003676">
    <property type="term" value="F:nucleic acid binding"/>
    <property type="evidence" value="ECO:0007669"/>
    <property type="project" value="InterPro"/>
</dbReference>
<dbReference type="SUPFAM" id="SSF53098">
    <property type="entry name" value="Ribonuclease H-like"/>
    <property type="match status" value="1"/>
</dbReference>
<dbReference type="GeneID" id="25779697"/>
<sequence>MVDSLKGLPTSPPSIYIDLEGVKLCRHGTISILQMYIHPLDRVYLVDVLVLGDESFSTCGESGLSFKNILESREIPKVFFDVRNDSDALHHHFQIKLAGILDLQLMELATRNTPRRFVSGLAKCIERDAPLSYSERRNWMRIKDQGNRLFKPEDGGSYEVFIERPLQRDISLYCAQDVQILPRLWEHYGKKITVSWMQKVIRVSEKRVEESQSPGYTPNGRHKALAPTCWY</sequence>
<reference evidence="2 3" key="1">
    <citation type="journal article" date="2011" name="Genome Biol.">
        <title>Comparative genome sequence analysis underscores mycoparasitism as the ancestral life style of Trichoderma.</title>
        <authorList>
            <person name="Kubicek C.P."/>
            <person name="Herrera-Estrella A."/>
            <person name="Seidl-Seiboth V."/>
            <person name="Martinez D.A."/>
            <person name="Druzhinina I.S."/>
            <person name="Thon M."/>
            <person name="Zeilinger S."/>
            <person name="Casas-Flores S."/>
            <person name="Horwitz B.A."/>
            <person name="Mukherjee P.K."/>
            <person name="Mukherjee M."/>
            <person name="Kredics L."/>
            <person name="Alcaraz L.D."/>
            <person name="Aerts A."/>
            <person name="Antal Z."/>
            <person name="Atanasova L."/>
            <person name="Cervantes-Badillo M.G."/>
            <person name="Challacombe J."/>
            <person name="Chertkov O."/>
            <person name="McCluskey K."/>
            <person name="Coulpier F."/>
            <person name="Deshpande N."/>
            <person name="von Doehren H."/>
            <person name="Ebbole D.J."/>
            <person name="Esquivel-Naranjo E.U."/>
            <person name="Fekete E."/>
            <person name="Flipphi M."/>
            <person name="Glaser F."/>
            <person name="Gomez-Rodriguez E.Y."/>
            <person name="Gruber S."/>
            <person name="Han C."/>
            <person name="Henrissat B."/>
            <person name="Hermosa R."/>
            <person name="Hernandez-Onate M."/>
            <person name="Karaffa L."/>
            <person name="Kosti I."/>
            <person name="Le Crom S."/>
            <person name="Lindquist E."/>
            <person name="Lucas S."/>
            <person name="Luebeck M."/>
            <person name="Luebeck P.S."/>
            <person name="Margeot A."/>
            <person name="Metz B."/>
            <person name="Misra M."/>
            <person name="Nevalainen H."/>
            <person name="Omann M."/>
            <person name="Packer N."/>
            <person name="Perrone G."/>
            <person name="Uresti-Rivera E.E."/>
            <person name="Salamov A."/>
            <person name="Schmoll M."/>
            <person name="Seiboth B."/>
            <person name="Shapiro H."/>
            <person name="Sukno S."/>
            <person name="Tamayo-Ramos J.A."/>
            <person name="Tisch D."/>
            <person name="Wiest A."/>
            <person name="Wilkinson H.H."/>
            <person name="Zhang M."/>
            <person name="Coutinho P.M."/>
            <person name="Kenerley C.M."/>
            <person name="Monte E."/>
            <person name="Baker S.E."/>
            <person name="Grigoriev I.V."/>
        </authorList>
    </citation>
    <scope>NUCLEOTIDE SEQUENCE [LARGE SCALE GENOMIC DNA]</scope>
    <source>
        <strain evidence="3">ATCC 20476 / IMI 206040</strain>
    </source>
</reference>
<dbReference type="OMA" id="GSHEVFN"/>
<name>G9P708_HYPAI</name>
<dbReference type="PANTHER" id="PTHR43040">
    <property type="entry name" value="RIBONUCLEASE D"/>
    <property type="match status" value="1"/>
</dbReference>
<evidence type="ECO:0000259" key="1">
    <source>
        <dbReference type="Pfam" id="PF01612"/>
    </source>
</evidence>
<dbReference type="STRING" id="452589.G9P708"/>
<dbReference type="InterPro" id="IPR002562">
    <property type="entry name" value="3'-5'_exonuclease_dom"/>
</dbReference>
<dbReference type="AlphaFoldDB" id="G9P708"/>
<dbReference type="Proteomes" id="UP000005426">
    <property type="component" value="Unassembled WGS sequence"/>
</dbReference>
<dbReference type="Gene3D" id="3.30.420.10">
    <property type="entry name" value="Ribonuclease H-like superfamily/Ribonuclease H"/>
    <property type="match status" value="1"/>
</dbReference>
<protein>
    <recommendedName>
        <fullName evidence="1">3'-5' exonuclease domain-containing protein</fullName>
    </recommendedName>
</protein>
<dbReference type="Pfam" id="PF01612">
    <property type="entry name" value="DNA_pol_A_exo1"/>
    <property type="match status" value="1"/>
</dbReference>
<feature type="domain" description="3'-5' exonuclease" evidence="1">
    <location>
        <begin position="13"/>
        <end position="191"/>
    </location>
</feature>
<comment type="caution">
    <text evidence="2">The sequence shown here is derived from an EMBL/GenBank/DDBJ whole genome shotgun (WGS) entry which is preliminary data.</text>
</comment>
<dbReference type="EMBL" id="ABDG02000027">
    <property type="protein sequence ID" value="EHK41511.1"/>
    <property type="molecule type" value="Genomic_DNA"/>
</dbReference>
<dbReference type="KEGG" id="tatv:25779697"/>
<dbReference type="GO" id="GO:0008408">
    <property type="term" value="F:3'-5' exonuclease activity"/>
    <property type="evidence" value="ECO:0007669"/>
    <property type="project" value="InterPro"/>
</dbReference>